<dbReference type="SUPFAM" id="SSF55486">
    <property type="entry name" value="Metalloproteases ('zincins'), catalytic domain"/>
    <property type="match status" value="1"/>
</dbReference>
<accession>A0ABV9JD96</accession>
<dbReference type="Proteomes" id="UP001595987">
    <property type="component" value="Unassembled WGS sequence"/>
</dbReference>
<dbReference type="InterPro" id="IPR005046">
    <property type="entry name" value="DUF285"/>
</dbReference>
<keyword evidence="3" id="KW-1185">Reference proteome</keyword>
<reference evidence="3" key="1">
    <citation type="journal article" date="2019" name="Int. J. Syst. Evol. Microbiol.">
        <title>The Global Catalogue of Microorganisms (GCM) 10K type strain sequencing project: providing services to taxonomists for standard genome sequencing and annotation.</title>
        <authorList>
            <consortium name="The Broad Institute Genomics Platform"/>
            <consortium name="The Broad Institute Genome Sequencing Center for Infectious Disease"/>
            <person name="Wu L."/>
            <person name="Ma J."/>
        </authorList>
    </citation>
    <scope>NUCLEOTIDE SEQUENCE [LARGE SCALE GENOMIC DNA]</scope>
    <source>
        <strain evidence="3">CCUG 63287</strain>
    </source>
</reference>
<evidence type="ECO:0000256" key="1">
    <source>
        <dbReference type="SAM" id="SignalP"/>
    </source>
</evidence>
<sequence length="710" mass="75847">MEKSNFTRLLKMKKIMSCSAVLLASLGAVGILSNSIIPQSTTTVAASTVTSGTWGGATWTINGGTLTLSGGDIGTPSGAGLTTQGLAGTLSLAGVDPSTITSINIANNMSANNVGWAFAYFSNLKSITGLGNLSYSGSAYCMFESDSALTSLDISNFNTKNITNMGFMFVFDSSLTNLDVSNFDTSKVSNMYGMFDGMSHLTSLDVSSFNTNNVTDMTYMFVSDPSLTSLNLSNFDTSKVSGMAGMFDGDSALTNLNISNFDTSKVSDMSYMFFGDSSLPNVDVSHFDTSNVSDMKGMFAGDSALTALDLSSFTIQNNQNQTNMLGGLTNMSQLTLGKDVNSLNNDVNLPDVPNTGYTGNWQDIGENGTATQPTGNIVWTSSELTNQFNGGTYGQRTFVWQPKAVNVVPSDVTISSIGNQQTYATAWPYASYAFSSYGLSPTTPLNAYQYNVVINSNYTYYSDLVQGASLASLAVDLPNTDATTVYNRATETMTDSTGATATYDNISFGDGNWYWVDARALNTGAANTGSVVTQSSQYTSGNISFPIYYVVNSFNASGQIVWNLNGSKYGDEMRAAADAWNQVLGRTVFVEDTGQYTDAQVTLKLKDSAMGATNPSIAAYELGGDLEINTDETNTQSSNDIKLIIEHELGHSMGLDHTFNYFGTNFTSDIMTGHQTGVEQAPTANEIQTVKMIIANHDFAVPNPMTNPYM</sequence>
<dbReference type="Pfam" id="PF03382">
    <property type="entry name" value="DUF285"/>
    <property type="match status" value="2"/>
</dbReference>
<evidence type="ECO:0000313" key="2">
    <source>
        <dbReference type="EMBL" id="MFC4652422.1"/>
    </source>
</evidence>
<dbReference type="InterPro" id="IPR011889">
    <property type="entry name" value="Liste_lipo_26"/>
</dbReference>
<keyword evidence="1" id="KW-0732">Signal</keyword>
<proteinExistence type="predicted"/>
<gene>
    <name evidence="2" type="ORF">ACFO26_05820</name>
</gene>
<feature type="chain" id="PRO_5045652984" evidence="1">
    <location>
        <begin position="25"/>
        <end position="710"/>
    </location>
</feature>
<name>A0ABV9JD96_9LACT</name>
<dbReference type="InterPro" id="IPR024079">
    <property type="entry name" value="MetalloPept_cat_dom_sf"/>
</dbReference>
<dbReference type="SUPFAM" id="SSF52058">
    <property type="entry name" value="L domain-like"/>
    <property type="match status" value="1"/>
</dbReference>
<dbReference type="Gene3D" id="3.40.390.10">
    <property type="entry name" value="Collagenase (Catalytic Domain)"/>
    <property type="match status" value="1"/>
</dbReference>
<dbReference type="EMBL" id="JBHSGD010000005">
    <property type="protein sequence ID" value="MFC4652422.1"/>
    <property type="molecule type" value="Genomic_DNA"/>
</dbReference>
<dbReference type="NCBIfam" id="TIGR02167">
    <property type="entry name" value="Liste_lipo_26"/>
    <property type="match status" value="7"/>
</dbReference>
<feature type="signal peptide" evidence="1">
    <location>
        <begin position="1"/>
        <end position="24"/>
    </location>
</feature>
<protein>
    <submittedName>
        <fullName evidence="2">BspA family leucine-rich repeat surface protein</fullName>
    </submittedName>
</protein>
<evidence type="ECO:0000313" key="3">
    <source>
        <dbReference type="Proteomes" id="UP001595987"/>
    </source>
</evidence>
<organism evidence="2 3">
    <name type="scientific">Lactococcus nasutitermitis</name>
    <dbReference type="NCBI Taxonomy" id="1652957"/>
    <lineage>
        <taxon>Bacteria</taxon>
        <taxon>Bacillati</taxon>
        <taxon>Bacillota</taxon>
        <taxon>Bacilli</taxon>
        <taxon>Lactobacillales</taxon>
        <taxon>Streptococcaceae</taxon>
        <taxon>Lactococcus</taxon>
    </lineage>
</organism>
<dbReference type="RefSeq" id="WP_213534871.1">
    <property type="nucleotide sequence ID" value="NZ_BOVQ01000004.1"/>
</dbReference>
<dbReference type="InterPro" id="IPR032675">
    <property type="entry name" value="LRR_dom_sf"/>
</dbReference>
<dbReference type="Gene3D" id="3.80.10.10">
    <property type="entry name" value="Ribonuclease Inhibitor"/>
    <property type="match status" value="1"/>
</dbReference>
<comment type="caution">
    <text evidence="2">The sequence shown here is derived from an EMBL/GenBank/DDBJ whole genome shotgun (WGS) entry which is preliminary data.</text>
</comment>